<dbReference type="Proteomes" id="UP000694044">
    <property type="component" value="Unassembled WGS sequence"/>
</dbReference>
<feature type="region of interest" description="Disordered" evidence="1">
    <location>
        <begin position="1"/>
        <end position="30"/>
    </location>
</feature>
<dbReference type="OrthoDB" id="8191755at2759"/>
<keyword evidence="3" id="KW-1185">Reference proteome</keyword>
<proteinExistence type="predicted"/>
<name>A0A8T1V4Y6_9STRA</name>
<sequence>MGVSLGSSDDVRSQHQPYMGHPGFKFGPKPSVILRSTSAGTSSGAARAAAMAAAATANPFILPSRLGPMPIGVGRRVDESRRSGMRFMNDGGALAVDNGGLLGAPNDRLRFVGPHARSEGDSDAVMAV</sequence>
<protein>
    <submittedName>
        <fullName evidence="2">Uncharacterized protein</fullName>
    </submittedName>
</protein>
<evidence type="ECO:0000313" key="2">
    <source>
        <dbReference type="EMBL" id="KAG7376322.1"/>
    </source>
</evidence>
<comment type="caution">
    <text evidence="2">The sequence shown here is derived from an EMBL/GenBank/DDBJ whole genome shotgun (WGS) entry which is preliminary data.</text>
</comment>
<dbReference type="EMBL" id="JAGDFM010000730">
    <property type="protein sequence ID" value="KAG7376322.1"/>
    <property type="molecule type" value="Genomic_DNA"/>
</dbReference>
<evidence type="ECO:0000256" key="1">
    <source>
        <dbReference type="SAM" id="MobiDB-lite"/>
    </source>
</evidence>
<accession>A0A8T1V4Y6</accession>
<gene>
    <name evidence="2" type="ORF">PHYPSEUDO_013772</name>
</gene>
<reference evidence="2" key="1">
    <citation type="submission" date="2021-02" db="EMBL/GenBank/DDBJ databases">
        <authorList>
            <person name="Palmer J.M."/>
        </authorList>
    </citation>
    <scope>NUCLEOTIDE SEQUENCE</scope>
    <source>
        <strain evidence="2">SCRP734</strain>
    </source>
</reference>
<organism evidence="2 3">
    <name type="scientific">Phytophthora pseudosyringae</name>
    <dbReference type="NCBI Taxonomy" id="221518"/>
    <lineage>
        <taxon>Eukaryota</taxon>
        <taxon>Sar</taxon>
        <taxon>Stramenopiles</taxon>
        <taxon>Oomycota</taxon>
        <taxon>Peronosporomycetes</taxon>
        <taxon>Peronosporales</taxon>
        <taxon>Peronosporaceae</taxon>
        <taxon>Phytophthora</taxon>
    </lineage>
</organism>
<dbReference type="AlphaFoldDB" id="A0A8T1V4Y6"/>
<evidence type="ECO:0000313" key="3">
    <source>
        <dbReference type="Proteomes" id="UP000694044"/>
    </source>
</evidence>